<dbReference type="AlphaFoldDB" id="A0A6A4GTG4"/>
<dbReference type="EMBL" id="ML769729">
    <property type="protein sequence ID" value="KAE9388726.1"/>
    <property type="molecule type" value="Genomic_DNA"/>
</dbReference>
<accession>A0A6A4GTG4</accession>
<sequence length="129" mass="14132">AVFNLFAHQTYVEYKETLTEHIQQNPKLCPTSSQTVFAATTVNFGPCTVTPPHLDAGNIAHGWCANTALGNYDPDKGGHLVLWNLKLIIRFPPSATILFPSALITHSNIPVQPSEERRSIVQYSAGGLF</sequence>
<feature type="non-terminal residue" evidence="1">
    <location>
        <position position="1"/>
    </location>
</feature>
<evidence type="ECO:0000313" key="1">
    <source>
        <dbReference type="EMBL" id="KAE9388726.1"/>
    </source>
</evidence>
<reference evidence="1" key="1">
    <citation type="journal article" date="2019" name="Environ. Microbiol.">
        <title>Fungal ecological strategies reflected in gene transcription - a case study of two litter decomposers.</title>
        <authorList>
            <person name="Barbi F."/>
            <person name="Kohler A."/>
            <person name="Barry K."/>
            <person name="Baskaran P."/>
            <person name="Daum C."/>
            <person name="Fauchery L."/>
            <person name="Ihrmark K."/>
            <person name="Kuo A."/>
            <person name="LaButti K."/>
            <person name="Lipzen A."/>
            <person name="Morin E."/>
            <person name="Grigoriev I.V."/>
            <person name="Henrissat B."/>
            <person name="Lindahl B."/>
            <person name="Martin F."/>
        </authorList>
    </citation>
    <scope>NUCLEOTIDE SEQUENCE</scope>
    <source>
        <strain evidence="1">JB14</strain>
    </source>
</reference>
<protein>
    <recommendedName>
        <fullName evidence="3">Prolyl 4-hydroxylase alpha subunit Fe(2+) 2OG dioxygenase domain-containing protein</fullName>
    </recommendedName>
</protein>
<dbReference type="Proteomes" id="UP000799118">
    <property type="component" value="Unassembled WGS sequence"/>
</dbReference>
<gene>
    <name evidence="1" type="ORF">BT96DRAFT_749125</name>
</gene>
<feature type="non-terminal residue" evidence="1">
    <location>
        <position position="129"/>
    </location>
</feature>
<evidence type="ECO:0008006" key="3">
    <source>
        <dbReference type="Google" id="ProtNLM"/>
    </source>
</evidence>
<evidence type="ECO:0000313" key="2">
    <source>
        <dbReference type="Proteomes" id="UP000799118"/>
    </source>
</evidence>
<dbReference type="Gene3D" id="3.60.130.30">
    <property type="match status" value="1"/>
</dbReference>
<proteinExistence type="predicted"/>
<keyword evidence="2" id="KW-1185">Reference proteome</keyword>
<dbReference type="OrthoDB" id="3202607at2759"/>
<name>A0A6A4GTG4_9AGAR</name>
<organism evidence="1 2">
    <name type="scientific">Gymnopus androsaceus JB14</name>
    <dbReference type="NCBI Taxonomy" id="1447944"/>
    <lineage>
        <taxon>Eukaryota</taxon>
        <taxon>Fungi</taxon>
        <taxon>Dikarya</taxon>
        <taxon>Basidiomycota</taxon>
        <taxon>Agaricomycotina</taxon>
        <taxon>Agaricomycetes</taxon>
        <taxon>Agaricomycetidae</taxon>
        <taxon>Agaricales</taxon>
        <taxon>Marasmiineae</taxon>
        <taxon>Omphalotaceae</taxon>
        <taxon>Gymnopus</taxon>
    </lineage>
</organism>